<comment type="subcellular location">
    <subcellularLocation>
        <location evidence="1">Nucleus</location>
    </subcellularLocation>
</comment>
<evidence type="ECO:0000256" key="4">
    <source>
        <dbReference type="ARBA" id="ARBA00022737"/>
    </source>
</evidence>
<dbReference type="Proteomes" id="UP000092460">
    <property type="component" value="Unassembled WGS sequence"/>
</dbReference>
<evidence type="ECO:0000256" key="1">
    <source>
        <dbReference type="ARBA" id="ARBA00004123"/>
    </source>
</evidence>
<evidence type="ECO:0000256" key="13">
    <source>
        <dbReference type="SAM" id="MobiDB-lite"/>
    </source>
</evidence>
<evidence type="ECO:0000256" key="12">
    <source>
        <dbReference type="PROSITE-ProRule" id="PRU01263"/>
    </source>
</evidence>
<feature type="domain" description="C2H2-type" evidence="14">
    <location>
        <begin position="468"/>
        <end position="495"/>
    </location>
</feature>
<feature type="compositionally biased region" description="Polar residues" evidence="13">
    <location>
        <begin position="397"/>
        <end position="406"/>
    </location>
</feature>
<feature type="compositionally biased region" description="Basic and acidic residues" evidence="13">
    <location>
        <begin position="217"/>
        <end position="238"/>
    </location>
</feature>
<keyword evidence="3 12" id="KW-0479">Metal-binding</keyword>
<dbReference type="GO" id="GO:0005634">
    <property type="term" value="C:nucleus"/>
    <property type="evidence" value="ECO:0007669"/>
    <property type="project" value="UniProtKB-SubCell"/>
</dbReference>
<organism evidence="16 17">
    <name type="scientific">Glossina palpalis gambiensis</name>
    <dbReference type="NCBI Taxonomy" id="67801"/>
    <lineage>
        <taxon>Eukaryota</taxon>
        <taxon>Metazoa</taxon>
        <taxon>Ecdysozoa</taxon>
        <taxon>Arthropoda</taxon>
        <taxon>Hexapoda</taxon>
        <taxon>Insecta</taxon>
        <taxon>Pterygota</taxon>
        <taxon>Neoptera</taxon>
        <taxon>Endopterygota</taxon>
        <taxon>Diptera</taxon>
        <taxon>Brachycera</taxon>
        <taxon>Muscomorpha</taxon>
        <taxon>Hippoboscoidea</taxon>
        <taxon>Glossinidae</taxon>
        <taxon>Glossina</taxon>
    </lineage>
</organism>
<keyword evidence="6 12" id="KW-0862">Zinc</keyword>
<evidence type="ECO:0000256" key="6">
    <source>
        <dbReference type="ARBA" id="ARBA00022833"/>
    </source>
</evidence>
<feature type="binding site" evidence="12">
    <location>
        <position position="66"/>
    </location>
    <ligand>
        <name>Zn(2+)</name>
        <dbReference type="ChEBI" id="CHEBI:29105"/>
    </ligand>
</feature>
<dbReference type="FunFam" id="3.30.160.60:FF:000358">
    <property type="entry name" value="zinc finger protein 24"/>
    <property type="match status" value="1"/>
</dbReference>
<evidence type="ECO:0008006" key="18">
    <source>
        <dbReference type="Google" id="ProtNLM"/>
    </source>
</evidence>
<name>A0A1B0BUG7_9MUSC</name>
<evidence type="ECO:0000313" key="17">
    <source>
        <dbReference type="Proteomes" id="UP000092460"/>
    </source>
</evidence>
<dbReference type="InterPro" id="IPR012934">
    <property type="entry name" value="Znf_AD"/>
</dbReference>
<dbReference type="GO" id="GO:0000978">
    <property type="term" value="F:RNA polymerase II cis-regulatory region sequence-specific DNA binding"/>
    <property type="evidence" value="ECO:0007669"/>
    <property type="project" value="TreeGrafter"/>
</dbReference>
<feature type="domain" description="C2H2-type" evidence="14">
    <location>
        <begin position="564"/>
        <end position="591"/>
    </location>
</feature>
<dbReference type="VEuPathDB" id="VectorBase:GPPI040890"/>
<dbReference type="InterPro" id="IPR036236">
    <property type="entry name" value="Znf_C2H2_sf"/>
</dbReference>
<dbReference type="PROSITE" id="PS50157">
    <property type="entry name" value="ZINC_FINGER_C2H2_2"/>
    <property type="match status" value="5"/>
</dbReference>
<dbReference type="Gene3D" id="3.30.160.60">
    <property type="entry name" value="Classic Zinc Finger"/>
    <property type="match status" value="5"/>
</dbReference>
<keyword evidence="4" id="KW-0677">Repeat</keyword>
<feature type="binding site" evidence="12">
    <location>
        <position position="13"/>
    </location>
    <ligand>
        <name>Zn(2+)</name>
        <dbReference type="ChEBI" id="CHEBI:29105"/>
    </ligand>
</feature>
<dbReference type="Gene3D" id="3.40.1800.20">
    <property type="match status" value="1"/>
</dbReference>
<dbReference type="Pfam" id="PF07776">
    <property type="entry name" value="zf-AD"/>
    <property type="match status" value="1"/>
</dbReference>
<evidence type="ECO:0000256" key="2">
    <source>
        <dbReference type="ARBA" id="ARBA00006991"/>
    </source>
</evidence>
<dbReference type="PROSITE" id="PS00028">
    <property type="entry name" value="ZINC_FINGER_C2H2_1"/>
    <property type="match status" value="3"/>
</dbReference>
<dbReference type="Pfam" id="PF00096">
    <property type="entry name" value="zf-C2H2"/>
    <property type="match status" value="3"/>
</dbReference>
<accession>A0A1B0BUG7</accession>
<dbReference type="SUPFAM" id="SSF57716">
    <property type="entry name" value="Glucocorticoid receptor-like (DNA-binding domain)"/>
    <property type="match status" value="1"/>
</dbReference>
<proteinExistence type="inferred from homology"/>
<dbReference type="STRING" id="67801.A0A1B0BUG7"/>
<sequence length="626" mass="72010">MEISIKWNICRVCLQEETDSKSSPNAGHMRYIFNDNSEELAHEIYECAGIMMRPDDNLPQKICRRCLNVLRSAVYFRKTCRESDKYLQSVIQRTKSASTLFKLDRKDNNRFNFLDKNAEDSSYSSQNNCEEETLDDIDGEGFIKEGTLKRKQRFGRFTRKKMRSLDMPISSSLIAIKEHEYQIPDSGGYEEETNDLTLMDIIEKGDEEKCIDEEEHDASHENEEEDPTKTGEEITDETYERIERDALETSHEYEADEHNSNETDAENCHDNNSNGLRTTSFAKLHNIISKSPTPEENVGKNETIDEVEENEDNADETNFESDVVVKREEIYILLNEEHADVHTNIDNQENANIEYVSGEEGDLDLETLEDFESAQVTSTVRGNGEEKPDEPGDIEESTTNLSYPETHQSEKSGFVVTEYIIPDVTETKVKKETNYVGKGKITFVKARSSRGKKDDGFANNNSIAVTTINCTVCGNMFTSRHLLNAHMRIHRQEKPHECELCFKRFITACNLQLIDVLRNVTSLQAHMRIHTGEKPFECQFCGRRFTDRSTHIRHERVHTNEKPFTCEYCNKAFALSTTLQAHIKVHTGERPYKCGPCDKSFKLPHQLKAHQNTHLHKAVEQLKIIN</sequence>
<dbReference type="FunFam" id="3.30.160.60:FF:000621">
    <property type="entry name" value="FLT3-interacting zinc finger 1"/>
    <property type="match status" value="1"/>
</dbReference>
<feature type="region of interest" description="Disordered" evidence="13">
    <location>
        <begin position="375"/>
        <end position="409"/>
    </location>
</feature>
<keyword evidence="7" id="KW-0805">Transcription regulation</keyword>
<dbReference type="EMBL" id="JXJN01020692">
    <property type="status" value="NOT_ANNOTATED_CDS"/>
    <property type="molecule type" value="Genomic_DNA"/>
</dbReference>
<evidence type="ECO:0000256" key="10">
    <source>
        <dbReference type="ARBA" id="ARBA00023242"/>
    </source>
</evidence>
<dbReference type="InterPro" id="IPR013087">
    <property type="entry name" value="Znf_C2H2_type"/>
</dbReference>
<dbReference type="EMBL" id="JXJN01020691">
    <property type="status" value="NOT_ANNOTATED_CDS"/>
    <property type="molecule type" value="Genomic_DNA"/>
</dbReference>
<feature type="domain" description="ZAD" evidence="15">
    <location>
        <begin position="8"/>
        <end position="90"/>
    </location>
</feature>
<feature type="domain" description="C2H2-type" evidence="14">
    <location>
        <begin position="536"/>
        <end position="563"/>
    </location>
</feature>
<dbReference type="InterPro" id="IPR050457">
    <property type="entry name" value="ZnFinger_BTB_dom_contain"/>
</dbReference>
<dbReference type="AlphaFoldDB" id="A0A1B0BUG7"/>
<dbReference type="EnsemblMetazoa" id="GPPI040890-RA">
    <property type="protein sequence ID" value="GPPI040890-PA"/>
    <property type="gene ID" value="GPPI040890"/>
</dbReference>
<reference evidence="16" key="2">
    <citation type="submission" date="2020-05" db="UniProtKB">
        <authorList>
            <consortium name="EnsemblMetazoa"/>
        </authorList>
    </citation>
    <scope>IDENTIFICATION</scope>
    <source>
        <strain evidence="16">IAEA</strain>
    </source>
</reference>
<dbReference type="PROSITE" id="PS51915">
    <property type="entry name" value="ZAD"/>
    <property type="match status" value="1"/>
</dbReference>
<keyword evidence="9" id="KW-0804">Transcription</keyword>
<evidence type="ECO:0000256" key="3">
    <source>
        <dbReference type="ARBA" id="ARBA00022723"/>
    </source>
</evidence>
<keyword evidence="5 11" id="KW-0863">Zinc-finger</keyword>
<dbReference type="PANTHER" id="PTHR46105">
    <property type="entry name" value="AGAP004733-PA"/>
    <property type="match status" value="1"/>
</dbReference>
<evidence type="ECO:0000256" key="8">
    <source>
        <dbReference type="ARBA" id="ARBA00023125"/>
    </source>
</evidence>
<dbReference type="SMART" id="SM00868">
    <property type="entry name" value="zf-AD"/>
    <property type="match status" value="1"/>
</dbReference>
<keyword evidence="10" id="KW-0539">Nucleus</keyword>
<dbReference type="SUPFAM" id="SSF57667">
    <property type="entry name" value="beta-beta-alpha zinc fingers"/>
    <property type="match status" value="3"/>
</dbReference>
<evidence type="ECO:0000256" key="11">
    <source>
        <dbReference type="PROSITE-ProRule" id="PRU00042"/>
    </source>
</evidence>
<dbReference type="FunFam" id="3.30.160.60:FF:000663">
    <property type="entry name" value="Zinc finger protein 45"/>
    <property type="match status" value="1"/>
</dbReference>
<feature type="compositionally biased region" description="Basic and acidic residues" evidence="13">
    <location>
        <begin position="251"/>
        <end position="269"/>
    </location>
</feature>
<evidence type="ECO:0000256" key="7">
    <source>
        <dbReference type="ARBA" id="ARBA00023015"/>
    </source>
</evidence>
<keyword evidence="8" id="KW-0238">DNA-binding</keyword>
<feature type="binding site" evidence="12">
    <location>
        <position position="63"/>
    </location>
    <ligand>
        <name>Zn(2+)</name>
        <dbReference type="ChEBI" id="CHEBI:29105"/>
    </ligand>
</feature>
<evidence type="ECO:0000259" key="14">
    <source>
        <dbReference type="PROSITE" id="PS50157"/>
    </source>
</evidence>
<protein>
    <recommendedName>
        <fullName evidence="18">Protein krueppel</fullName>
    </recommendedName>
</protein>
<reference evidence="17" key="1">
    <citation type="submission" date="2015-01" db="EMBL/GenBank/DDBJ databases">
        <authorList>
            <person name="Aksoy S."/>
            <person name="Warren W."/>
            <person name="Wilson R.K."/>
        </authorList>
    </citation>
    <scope>NUCLEOTIDE SEQUENCE [LARGE SCALE GENOMIC DNA]</scope>
    <source>
        <strain evidence="17">IAEA</strain>
    </source>
</reference>
<dbReference type="GO" id="GO:0008270">
    <property type="term" value="F:zinc ion binding"/>
    <property type="evidence" value="ECO:0007669"/>
    <property type="project" value="UniProtKB-UniRule"/>
</dbReference>
<dbReference type="PANTHER" id="PTHR46105:SF5">
    <property type="entry name" value="ZINC FINGER AND BTB DOMAIN-CONTAINING PROTEIN 44 ISOFORM X1"/>
    <property type="match status" value="1"/>
</dbReference>
<feature type="domain" description="C2H2-type" evidence="14">
    <location>
        <begin position="592"/>
        <end position="614"/>
    </location>
</feature>
<feature type="region of interest" description="Disordered" evidence="13">
    <location>
        <begin position="251"/>
        <end position="277"/>
    </location>
</feature>
<feature type="domain" description="C2H2-type" evidence="14">
    <location>
        <begin position="507"/>
        <end position="535"/>
    </location>
</feature>
<dbReference type="SMART" id="SM00355">
    <property type="entry name" value="ZnF_C2H2"/>
    <property type="match status" value="5"/>
</dbReference>
<comment type="similarity">
    <text evidence="2">Belongs to the krueppel C2H2-type zinc-finger protein family.</text>
</comment>
<evidence type="ECO:0000256" key="9">
    <source>
        <dbReference type="ARBA" id="ARBA00023163"/>
    </source>
</evidence>
<feature type="region of interest" description="Disordered" evidence="13">
    <location>
        <begin position="212"/>
        <end position="238"/>
    </location>
</feature>
<dbReference type="GO" id="GO:0000981">
    <property type="term" value="F:DNA-binding transcription factor activity, RNA polymerase II-specific"/>
    <property type="evidence" value="ECO:0007669"/>
    <property type="project" value="TreeGrafter"/>
</dbReference>
<evidence type="ECO:0000259" key="15">
    <source>
        <dbReference type="PROSITE" id="PS51915"/>
    </source>
</evidence>
<evidence type="ECO:0000313" key="16">
    <source>
        <dbReference type="EnsemblMetazoa" id="GPPI040890-PA"/>
    </source>
</evidence>
<feature type="binding site" evidence="12">
    <location>
        <position position="10"/>
    </location>
    <ligand>
        <name>Zn(2+)</name>
        <dbReference type="ChEBI" id="CHEBI:29105"/>
    </ligand>
</feature>
<evidence type="ECO:0000256" key="5">
    <source>
        <dbReference type="ARBA" id="ARBA00022771"/>
    </source>
</evidence>
<keyword evidence="17" id="KW-1185">Reference proteome</keyword>